<feature type="domain" description="EF-hand" evidence="5">
    <location>
        <begin position="54"/>
        <end position="89"/>
    </location>
</feature>
<feature type="region of interest" description="Disordered" evidence="3">
    <location>
        <begin position="90"/>
        <end position="124"/>
    </location>
</feature>
<dbReference type="Pfam" id="PF13202">
    <property type="entry name" value="EF-hand_5"/>
    <property type="match status" value="2"/>
</dbReference>
<dbReference type="Gene3D" id="1.10.238.10">
    <property type="entry name" value="EF-hand"/>
    <property type="match status" value="2"/>
</dbReference>
<dbReference type="PROSITE" id="PS00018">
    <property type="entry name" value="EF_HAND_1"/>
    <property type="match status" value="2"/>
</dbReference>
<dbReference type="PANTHER" id="PTHR10827:SF98">
    <property type="entry name" value="45 KDA CALCIUM-BINDING PROTEIN"/>
    <property type="match status" value="1"/>
</dbReference>
<keyword evidence="4" id="KW-0732">Signal</keyword>
<evidence type="ECO:0000313" key="7">
    <source>
        <dbReference type="Proteomes" id="UP000245081"/>
    </source>
</evidence>
<proteinExistence type="predicted"/>
<dbReference type="EMBL" id="BDOQ01000017">
    <property type="protein sequence ID" value="GBG15221.1"/>
    <property type="molecule type" value="Genomic_DNA"/>
</dbReference>
<gene>
    <name evidence="6" type="ORF">NMK_2824</name>
</gene>
<feature type="compositionally biased region" description="Basic and acidic residues" evidence="3">
    <location>
        <begin position="91"/>
        <end position="118"/>
    </location>
</feature>
<dbReference type="OrthoDB" id="5461251at2"/>
<dbReference type="SMART" id="SM00054">
    <property type="entry name" value="EFh"/>
    <property type="match status" value="3"/>
</dbReference>
<keyword evidence="7" id="KW-1185">Reference proteome</keyword>
<dbReference type="RefSeq" id="WP_109016385.1">
    <property type="nucleotide sequence ID" value="NZ_BDOQ01000017.1"/>
</dbReference>
<dbReference type="AlphaFoldDB" id="A0A2R5FFY3"/>
<evidence type="ECO:0000313" key="6">
    <source>
        <dbReference type="EMBL" id="GBG15221.1"/>
    </source>
</evidence>
<dbReference type="InterPro" id="IPR002048">
    <property type="entry name" value="EF_hand_dom"/>
</dbReference>
<reference evidence="6 7" key="1">
    <citation type="journal article" date="2018" name="Environ. Microbiol.">
        <title>Isolation and genomic characterization of Novimethylophilus kurashikiensis gen. nov. sp. nov., a new lanthanide-dependent methylotrophic species of Methylophilaceae.</title>
        <authorList>
            <person name="Lv H."/>
            <person name="Sahin N."/>
            <person name="Tani A."/>
        </authorList>
    </citation>
    <scope>NUCLEOTIDE SEQUENCE [LARGE SCALE GENOMIC DNA]</scope>
    <source>
        <strain evidence="6 7">La2-4</strain>
    </source>
</reference>
<evidence type="ECO:0000256" key="1">
    <source>
        <dbReference type="ARBA" id="ARBA00022723"/>
    </source>
</evidence>
<feature type="domain" description="EF-hand" evidence="5">
    <location>
        <begin position="117"/>
        <end position="152"/>
    </location>
</feature>
<dbReference type="Proteomes" id="UP000245081">
    <property type="component" value="Unassembled WGS sequence"/>
</dbReference>
<dbReference type="GO" id="GO:0005509">
    <property type="term" value="F:calcium ion binding"/>
    <property type="evidence" value="ECO:0007669"/>
    <property type="project" value="InterPro"/>
</dbReference>
<dbReference type="InterPro" id="IPR018247">
    <property type="entry name" value="EF_Hand_1_Ca_BS"/>
</dbReference>
<keyword evidence="1" id="KW-0479">Metal-binding</keyword>
<feature type="chain" id="PRO_5015316700" description="EF-hand domain-containing protein" evidence="4">
    <location>
        <begin position="22"/>
        <end position="152"/>
    </location>
</feature>
<keyword evidence="2" id="KW-0677">Repeat</keyword>
<feature type="signal peptide" evidence="4">
    <location>
        <begin position="1"/>
        <end position="21"/>
    </location>
</feature>
<evidence type="ECO:0000256" key="3">
    <source>
        <dbReference type="SAM" id="MobiDB-lite"/>
    </source>
</evidence>
<evidence type="ECO:0000256" key="4">
    <source>
        <dbReference type="SAM" id="SignalP"/>
    </source>
</evidence>
<comment type="caution">
    <text evidence="6">The sequence shown here is derived from an EMBL/GenBank/DDBJ whole genome shotgun (WGS) entry which is preliminary data.</text>
</comment>
<organism evidence="6 7">
    <name type="scientific">Novimethylophilus kurashikiensis</name>
    <dbReference type="NCBI Taxonomy" id="1825523"/>
    <lineage>
        <taxon>Bacteria</taxon>
        <taxon>Pseudomonadati</taxon>
        <taxon>Pseudomonadota</taxon>
        <taxon>Betaproteobacteria</taxon>
        <taxon>Nitrosomonadales</taxon>
        <taxon>Methylophilaceae</taxon>
        <taxon>Novimethylophilus</taxon>
    </lineage>
</organism>
<sequence length="152" mass="17044">MNKIGIFTLSAMLAFSPLAMANHDGSDGDHCTRNHRMDLSKADKNGDGFIDKEEAEAVHQQNFDEMDTNHDGKLSKEEIAACKRKCSHKTGMHEKGTQAFNKADKDNDGTLDREEAKKLPHVSKNFDAIDADKDGTVDREEIHQYMKDHANK</sequence>
<evidence type="ECO:0000256" key="2">
    <source>
        <dbReference type="ARBA" id="ARBA00022737"/>
    </source>
</evidence>
<dbReference type="InterPro" id="IPR011992">
    <property type="entry name" value="EF-hand-dom_pair"/>
</dbReference>
<dbReference type="PROSITE" id="PS50222">
    <property type="entry name" value="EF_HAND_2"/>
    <property type="match status" value="2"/>
</dbReference>
<dbReference type="SUPFAM" id="SSF47473">
    <property type="entry name" value="EF-hand"/>
    <property type="match status" value="1"/>
</dbReference>
<protein>
    <recommendedName>
        <fullName evidence="5">EF-hand domain-containing protein</fullName>
    </recommendedName>
</protein>
<evidence type="ECO:0000259" key="5">
    <source>
        <dbReference type="PROSITE" id="PS50222"/>
    </source>
</evidence>
<dbReference type="Pfam" id="PF13499">
    <property type="entry name" value="EF-hand_7"/>
    <property type="match status" value="1"/>
</dbReference>
<accession>A0A2R5FFY3</accession>
<dbReference type="PANTHER" id="PTHR10827">
    <property type="entry name" value="RETICULOCALBIN"/>
    <property type="match status" value="1"/>
</dbReference>
<name>A0A2R5FFY3_9PROT</name>